<dbReference type="Proteomes" id="UP000295367">
    <property type="component" value="Unassembled WGS sequence"/>
</dbReference>
<evidence type="ECO:0000313" key="3">
    <source>
        <dbReference type="Proteomes" id="UP000295367"/>
    </source>
</evidence>
<proteinExistence type="predicted"/>
<dbReference type="RefSeq" id="WP_124946661.1">
    <property type="nucleotide sequence ID" value="NZ_BHVT01000038.1"/>
</dbReference>
<name>A0A4R3XTE5_9PROT</name>
<evidence type="ECO:0000313" key="2">
    <source>
        <dbReference type="EMBL" id="TCV81263.1"/>
    </source>
</evidence>
<gene>
    <name evidence="2" type="ORF">EDC63_12411</name>
</gene>
<comment type="caution">
    <text evidence="2">The sequence shown here is derived from an EMBL/GenBank/DDBJ whole genome shotgun (WGS) entry which is preliminary data.</text>
</comment>
<dbReference type="AlphaFoldDB" id="A0A4R3XTE5"/>
<accession>A0A4R3XTE5</accession>
<sequence>MQPHNIESLTEEAKIQGYREVTEDERKSLPDLFRRAGVPESDVVASCSKTNGGNLGVSGSFVTKAVACEFAQ</sequence>
<feature type="region of interest" description="Disordered" evidence="1">
    <location>
        <begin position="1"/>
        <end position="21"/>
    </location>
</feature>
<organism evidence="2 3">
    <name type="scientific">Sulfurirhabdus autotrophica</name>
    <dbReference type="NCBI Taxonomy" id="1706046"/>
    <lineage>
        <taxon>Bacteria</taxon>
        <taxon>Pseudomonadati</taxon>
        <taxon>Pseudomonadota</taxon>
        <taxon>Betaproteobacteria</taxon>
        <taxon>Nitrosomonadales</taxon>
        <taxon>Sulfuricellaceae</taxon>
        <taxon>Sulfurirhabdus</taxon>
    </lineage>
</organism>
<keyword evidence="3" id="KW-1185">Reference proteome</keyword>
<reference evidence="2 3" key="1">
    <citation type="submission" date="2019-03" db="EMBL/GenBank/DDBJ databases">
        <title>Genomic Encyclopedia of Type Strains, Phase IV (KMG-IV): sequencing the most valuable type-strain genomes for metagenomic binning, comparative biology and taxonomic classification.</title>
        <authorList>
            <person name="Goeker M."/>
        </authorList>
    </citation>
    <scope>NUCLEOTIDE SEQUENCE [LARGE SCALE GENOMIC DNA]</scope>
    <source>
        <strain evidence="2 3">DSM 100309</strain>
    </source>
</reference>
<evidence type="ECO:0000256" key="1">
    <source>
        <dbReference type="SAM" id="MobiDB-lite"/>
    </source>
</evidence>
<dbReference type="EMBL" id="SMCO01000024">
    <property type="protein sequence ID" value="TCV81263.1"/>
    <property type="molecule type" value="Genomic_DNA"/>
</dbReference>
<protein>
    <submittedName>
        <fullName evidence="2">Uncharacterized protein</fullName>
    </submittedName>
</protein>